<evidence type="ECO:0000313" key="2">
    <source>
        <dbReference type="Proteomes" id="UP000298021"/>
    </source>
</evidence>
<accession>A0A4Z0JJP2</accession>
<keyword evidence="2" id="KW-1185">Reference proteome</keyword>
<gene>
    <name evidence="1" type="ORF">EGT49_09310</name>
</gene>
<evidence type="ECO:0000313" key="1">
    <source>
        <dbReference type="EMBL" id="TGD22237.1"/>
    </source>
</evidence>
<dbReference type="AlphaFoldDB" id="A0A4Z0JJP2"/>
<sequence>MLSPEIFVNALAFTKRPILKTIPAFGIGSKLCPERSSVSQSCCGRRQYTTPLQKNYLKLFLKQFSKMSF</sequence>
<comment type="caution">
    <text evidence="1">The sequence shown here is derived from an EMBL/GenBank/DDBJ whole genome shotgun (WGS) entry which is preliminary data.</text>
</comment>
<dbReference type="EMBL" id="RKLY01000025">
    <property type="protein sequence ID" value="TGD22237.1"/>
    <property type="molecule type" value="Genomic_DNA"/>
</dbReference>
<protein>
    <submittedName>
        <fullName evidence="1">Uncharacterized protein</fullName>
    </submittedName>
</protein>
<name>A0A4Z0JJP2_9LACO</name>
<reference evidence="1 2" key="1">
    <citation type="submission" date="2018-10" db="EMBL/GenBank/DDBJ databases">
        <title>Lactobacillus sp. R7 and Lactobacillus sp. R19 isolated from fermented mustard green product of Taiwan.</title>
        <authorList>
            <person name="Lin S.-T."/>
        </authorList>
    </citation>
    <scope>NUCLEOTIDE SEQUENCE [LARGE SCALE GENOMIC DNA]</scope>
    <source>
        <strain evidence="1 2">BCRC 81127</strain>
    </source>
</reference>
<dbReference type="Proteomes" id="UP000298021">
    <property type="component" value="Unassembled WGS sequence"/>
</dbReference>
<dbReference type="OrthoDB" id="2332707at2"/>
<organism evidence="1 2">
    <name type="scientific">Companilactobacillus suantsaicola</name>
    <dbReference type="NCBI Taxonomy" id="2487723"/>
    <lineage>
        <taxon>Bacteria</taxon>
        <taxon>Bacillati</taxon>
        <taxon>Bacillota</taxon>
        <taxon>Bacilli</taxon>
        <taxon>Lactobacillales</taxon>
        <taxon>Lactobacillaceae</taxon>
        <taxon>Companilactobacillus</taxon>
    </lineage>
</organism>
<proteinExistence type="predicted"/>